<dbReference type="EMBL" id="CP016617">
    <property type="protein sequence ID" value="ANY83115.1"/>
    <property type="molecule type" value="Genomic_DNA"/>
</dbReference>
<dbReference type="InterPro" id="IPR029787">
    <property type="entry name" value="Nucleotide_cyclase"/>
</dbReference>
<keyword evidence="1" id="KW-0614">Plasmid</keyword>
<gene>
    <name evidence="1" type="ORF">BB934_33510</name>
</gene>
<dbReference type="KEGG" id="moc:BB934_33510"/>
<geneLocation type="plasmid" evidence="1">
    <name>unnamed1</name>
</geneLocation>
<reference evidence="1" key="1">
    <citation type="submission" date="2016-07" db="EMBL/GenBank/DDBJ databases">
        <title>Microvirga ossetica sp. nov. a new species of rhizobia isolated from root nodules of the legume species Vicia alpestris Steven originated from North Ossetia region in the Caucasus.</title>
        <authorList>
            <person name="Safronova V.I."/>
            <person name="Kuznetsova I.G."/>
            <person name="Sazanova A.L."/>
            <person name="Belimov A."/>
            <person name="Andronov E."/>
            <person name="Osledkin Y.S."/>
            <person name="Onishchuk O.P."/>
            <person name="Kurchak O.N."/>
            <person name="Shaposhnikov A.I."/>
            <person name="Willems A."/>
            <person name="Tikhonovich I.A."/>
        </authorList>
    </citation>
    <scope>NUCLEOTIDE SEQUENCE [LARGE SCALE GENOMIC DNA]</scope>
    <source>
        <strain evidence="1">V5/3M</strain>
        <plasmid evidence="1">unnamed1</plasmid>
    </source>
</reference>
<organism evidence="1">
    <name type="scientific">Microvirga ossetica</name>
    <dbReference type="NCBI Taxonomy" id="1882682"/>
    <lineage>
        <taxon>Bacteria</taxon>
        <taxon>Pseudomonadati</taxon>
        <taxon>Pseudomonadota</taxon>
        <taxon>Alphaproteobacteria</taxon>
        <taxon>Hyphomicrobiales</taxon>
        <taxon>Methylobacteriaceae</taxon>
        <taxon>Microvirga</taxon>
    </lineage>
</organism>
<accession>A0A1B2ET06</accession>
<evidence type="ECO:0000313" key="1">
    <source>
        <dbReference type="EMBL" id="ANY83115.1"/>
    </source>
</evidence>
<dbReference type="SUPFAM" id="SSF55073">
    <property type="entry name" value="Nucleotide cyclase"/>
    <property type="match status" value="1"/>
</dbReference>
<dbReference type="Gene3D" id="3.30.70.1230">
    <property type="entry name" value="Nucleotide cyclase"/>
    <property type="match status" value="1"/>
</dbReference>
<sequence>MGDVVHENDGDLYGDGVNIAACLQTLADPGGVCISGTAYDHLQGKLECDFEYLGERALKNMQRPVCQRRFKSRPRGGAKLGQWRAR</sequence>
<dbReference type="AlphaFoldDB" id="A0A1B2ET06"/>
<name>A0A1B2ET06_9HYPH</name>
<proteinExistence type="predicted"/>
<protein>
    <submittedName>
        <fullName evidence="1">Uncharacterized protein</fullName>
    </submittedName>
</protein>